<evidence type="ECO:0000256" key="1">
    <source>
        <dbReference type="ARBA" id="ARBA00022723"/>
    </source>
</evidence>
<name>A0A814MM27_ADIRI</name>
<reference evidence="4" key="1">
    <citation type="submission" date="2021-02" db="EMBL/GenBank/DDBJ databases">
        <authorList>
            <person name="Nowell W R."/>
        </authorList>
    </citation>
    <scope>NUCLEOTIDE SEQUENCE</scope>
</reference>
<dbReference type="InterPro" id="IPR031127">
    <property type="entry name" value="E3_UB_ligase_RBR"/>
</dbReference>
<gene>
    <name evidence="4" type="ORF">XAT740_LOCUS17312</name>
</gene>
<dbReference type="PANTHER" id="PTHR11685">
    <property type="entry name" value="RBR FAMILY RING FINGER AND IBR DOMAIN-CONTAINING"/>
    <property type="match status" value="1"/>
</dbReference>
<keyword evidence="1" id="KW-0479">Metal-binding</keyword>
<evidence type="ECO:0000256" key="2">
    <source>
        <dbReference type="ARBA" id="ARBA00022771"/>
    </source>
</evidence>
<dbReference type="Proteomes" id="UP000663828">
    <property type="component" value="Unassembled WGS sequence"/>
</dbReference>
<sequence>MINICFHYLDQHFLGQLDEIFDFHDFHQLVLHHFNNPFDYRFTLANKELDLFSRQSFARYQSLLMNGVCILVLKRMSGGGFLEIPVLTDIILQDLERAVQQIPTTNNEERPCQICRENTSCMKLCCNRICKVCFGNYFAHSTFKLNCMTCRRQVPYGQFFISPEFVRALESLNEICGLMNYIDCQICHCGSLVVNETLYAQQTCGNCTREFCFFCNKDWTEGKIPRKNDRYTCHVSCDYETKLSYELIPLQYNKNVHVPNRRFCPSCFTLGSYDEKCKYHTCSTCQHSFCFICLEEEDTCKTKYNSNYQHQCTDVKKQTYEDFPRIANKC</sequence>
<dbReference type="GO" id="GO:0016567">
    <property type="term" value="P:protein ubiquitination"/>
    <property type="evidence" value="ECO:0007669"/>
    <property type="project" value="InterPro"/>
</dbReference>
<evidence type="ECO:0008006" key="6">
    <source>
        <dbReference type="Google" id="ProtNLM"/>
    </source>
</evidence>
<keyword evidence="2" id="KW-0863">Zinc-finger</keyword>
<dbReference type="GO" id="GO:0008270">
    <property type="term" value="F:zinc ion binding"/>
    <property type="evidence" value="ECO:0007669"/>
    <property type="project" value="UniProtKB-KW"/>
</dbReference>
<evidence type="ECO:0000313" key="4">
    <source>
        <dbReference type="EMBL" id="CAF1080855.1"/>
    </source>
</evidence>
<proteinExistence type="predicted"/>
<keyword evidence="3" id="KW-0862">Zinc</keyword>
<dbReference type="PROSITE" id="PS00518">
    <property type="entry name" value="ZF_RING_1"/>
    <property type="match status" value="1"/>
</dbReference>
<dbReference type="InterPro" id="IPR017907">
    <property type="entry name" value="Znf_RING_CS"/>
</dbReference>
<accession>A0A814MM27</accession>
<evidence type="ECO:0000256" key="3">
    <source>
        <dbReference type="ARBA" id="ARBA00022833"/>
    </source>
</evidence>
<protein>
    <recommendedName>
        <fullName evidence="6">RBR-type E3 ubiquitin transferase</fullName>
    </recommendedName>
</protein>
<dbReference type="GO" id="GO:0004842">
    <property type="term" value="F:ubiquitin-protein transferase activity"/>
    <property type="evidence" value="ECO:0007669"/>
    <property type="project" value="InterPro"/>
</dbReference>
<evidence type="ECO:0000313" key="5">
    <source>
        <dbReference type="Proteomes" id="UP000663828"/>
    </source>
</evidence>
<dbReference type="SUPFAM" id="SSF57850">
    <property type="entry name" value="RING/U-box"/>
    <property type="match status" value="1"/>
</dbReference>
<dbReference type="EMBL" id="CAJNOR010001126">
    <property type="protein sequence ID" value="CAF1080855.1"/>
    <property type="molecule type" value="Genomic_DNA"/>
</dbReference>
<organism evidence="4 5">
    <name type="scientific">Adineta ricciae</name>
    <name type="common">Rotifer</name>
    <dbReference type="NCBI Taxonomy" id="249248"/>
    <lineage>
        <taxon>Eukaryota</taxon>
        <taxon>Metazoa</taxon>
        <taxon>Spiralia</taxon>
        <taxon>Gnathifera</taxon>
        <taxon>Rotifera</taxon>
        <taxon>Eurotatoria</taxon>
        <taxon>Bdelloidea</taxon>
        <taxon>Adinetida</taxon>
        <taxon>Adinetidae</taxon>
        <taxon>Adineta</taxon>
    </lineage>
</organism>
<keyword evidence="5" id="KW-1185">Reference proteome</keyword>
<dbReference type="AlphaFoldDB" id="A0A814MM27"/>
<comment type="caution">
    <text evidence="4">The sequence shown here is derived from an EMBL/GenBank/DDBJ whole genome shotgun (WGS) entry which is preliminary data.</text>
</comment>